<name>A0A815XS96_9BILA</name>
<sequence length="25" mass="2750">MAATLPIDSFVDKTVQLAKRLSETD</sequence>
<dbReference type="AlphaFoldDB" id="A0A815XS96"/>
<comment type="caution">
    <text evidence="1">The sequence shown here is derived from an EMBL/GenBank/DDBJ whole genome shotgun (WGS) entry which is preliminary data.</text>
</comment>
<reference evidence="1" key="1">
    <citation type="submission" date="2021-02" db="EMBL/GenBank/DDBJ databases">
        <authorList>
            <person name="Nowell W R."/>
        </authorList>
    </citation>
    <scope>NUCLEOTIDE SEQUENCE</scope>
</reference>
<proteinExistence type="predicted"/>
<accession>A0A815XS96</accession>
<protein>
    <submittedName>
        <fullName evidence="1">Uncharacterized protein</fullName>
    </submittedName>
</protein>
<gene>
    <name evidence="1" type="ORF">JYZ213_LOCUS46926</name>
</gene>
<dbReference type="EMBL" id="CAJNOG010006695">
    <property type="protein sequence ID" value="CAF1561811.1"/>
    <property type="molecule type" value="Genomic_DNA"/>
</dbReference>
<evidence type="ECO:0000313" key="2">
    <source>
        <dbReference type="Proteomes" id="UP000663845"/>
    </source>
</evidence>
<dbReference type="Proteomes" id="UP000663845">
    <property type="component" value="Unassembled WGS sequence"/>
</dbReference>
<feature type="non-terminal residue" evidence="1">
    <location>
        <position position="25"/>
    </location>
</feature>
<evidence type="ECO:0000313" key="1">
    <source>
        <dbReference type="EMBL" id="CAF1561811.1"/>
    </source>
</evidence>
<organism evidence="1 2">
    <name type="scientific">Adineta steineri</name>
    <dbReference type="NCBI Taxonomy" id="433720"/>
    <lineage>
        <taxon>Eukaryota</taxon>
        <taxon>Metazoa</taxon>
        <taxon>Spiralia</taxon>
        <taxon>Gnathifera</taxon>
        <taxon>Rotifera</taxon>
        <taxon>Eurotatoria</taxon>
        <taxon>Bdelloidea</taxon>
        <taxon>Adinetida</taxon>
        <taxon>Adinetidae</taxon>
        <taxon>Adineta</taxon>
    </lineage>
</organism>